<dbReference type="PATRIC" id="fig|997883.3.peg.484"/>
<evidence type="ECO:0000313" key="2">
    <source>
        <dbReference type="EMBL" id="EIY99158.1"/>
    </source>
</evidence>
<dbReference type="Gene3D" id="2.60.40.3080">
    <property type="match status" value="1"/>
</dbReference>
<comment type="caution">
    <text evidence="2">The sequence shown here is derived from an EMBL/GenBank/DDBJ whole genome shotgun (WGS) entry which is preliminary data.</text>
</comment>
<feature type="chain" id="PRO_5002392108" description="DUF3244 domain-containing protein" evidence="1">
    <location>
        <begin position="22"/>
        <end position="126"/>
    </location>
</feature>
<feature type="signal peptide" evidence="1">
    <location>
        <begin position="1"/>
        <end position="21"/>
    </location>
</feature>
<dbReference type="InterPro" id="IPR021638">
    <property type="entry name" value="DUF3244"/>
</dbReference>
<keyword evidence="1" id="KW-0732">Signal</keyword>
<dbReference type="EMBL" id="AGXN01000005">
    <property type="protein sequence ID" value="EIY99158.1"/>
    <property type="molecule type" value="Genomic_DNA"/>
</dbReference>
<accession>A0A0E2AT22</accession>
<organism evidence="2 3">
    <name type="scientific">Bacteroides fragilis CL07T12C05</name>
    <dbReference type="NCBI Taxonomy" id="997883"/>
    <lineage>
        <taxon>Bacteria</taxon>
        <taxon>Pseudomonadati</taxon>
        <taxon>Bacteroidota</taxon>
        <taxon>Bacteroidia</taxon>
        <taxon>Bacteroidales</taxon>
        <taxon>Bacteroidaceae</taxon>
        <taxon>Bacteroides</taxon>
    </lineage>
</organism>
<name>A0A0E2AT22_BACFG</name>
<proteinExistence type="predicted"/>
<protein>
    <recommendedName>
        <fullName evidence="4">DUF3244 domain-containing protein</fullName>
    </recommendedName>
</protein>
<dbReference type="Pfam" id="PF11589">
    <property type="entry name" value="DUF3244"/>
    <property type="match status" value="1"/>
</dbReference>
<evidence type="ECO:0000256" key="1">
    <source>
        <dbReference type="SAM" id="SignalP"/>
    </source>
</evidence>
<evidence type="ECO:0008006" key="4">
    <source>
        <dbReference type="Google" id="ProtNLM"/>
    </source>
</evidence>
<gene>
    <name evidence="2" type="ORF">HMPREF1056_00459</name>
</gene>
<evidence type="ECO:0000313" key="3">
    <source>
        <dbReference type="Proteomes" id="UP000003879"/>
    </source>
</evidence>
<dbReference type="RefSeq" id="WP_005796619.1">
    <property type="nucleotide sequence ID" value="NZ_JH724215.1"/>
</dbReference>
<dbReference type="AlphaFoldDB" id="A0A0E2AT22"/>
<dbReference type="HOGENOM" id="CLU_2258083_0_0_10"/>
<reference evidence="2 3" key="1">
    <citation type="submission" date="2012-02" db="EMBL/GenBank/DDBJ databases">
        <title>The Genome Sequence of Bacteroides fragilis CL07T12C05.</title>
        <authorList>
            <consortium name="The Broad Institute Genome Sequencing Platform"/>
            <person name="Earl A."/>
            <person name="Ward D."/>
            <person name="Feldgarden M."/>
            <person name="Gevers D."/>
            <person name="Zitomersky N.L."/>
            <person name="Coyne M.J."/>
            <person name="Comstock L.E."/>
            <person name="Young S.K."/>
            <person name="Zeng Q."/>
            <person name="Gargeya S."/>
            <person name="Fitzgerald M."/>
            <person name="Haas B."/>
            <person name="Abouelleil A."/>
            <person name="Alvarado L."/>
            <person name="Arachchi H.M."/>
            <person name="Berlin A."/>
            <person name="Chapman S.B."/>
            <person name="Gearin G."/>
            <person name="Goldberg J."/>
            <person name="Griggs A."/>
            <person name="Gujja S."/>
            <person name="Hansen M."/>
            <person name="Heiman D."/>
            <person name="Howarth C."/>
            <person name="Larimer J."/>
            <person name="Lui A."/>
            <person name="MacDonald P.J.P."/>
            <person name="McCowen C."/>
            <person name="Montmayeur A."/>
            <person name="Murphy C."/>
            <person name="Neiman D."/>
            <person name="Pearson M."/>
            <person name="Priest M."/>
            <person name="Roberts A."/>
            <person name="Saif S."/>
            <person name="Shea T."/>
            <person name="Sisk P."/>
            <person name="Stolte C."/>
            <person name="Sykes S."/>
            <person name="Wortman J."/>
            <person name="Nusbaum C."/>
            <person name="Birren B."/>
        </authorList>
    </citation>
    <scope>NUCLEOTIDE SEQUENCE [LARGE SCALE GENOMIC DNA]</scope>
    <source>
        <strain evidence="2 3">CL07T12C05</strain>
    </source>
</reference>
<dbReference type="Proteomes" id="UP000003879">
    <property type="component" value="Unassembled WGS sequence"/>
</dbReference>
<sequence>MKKLTCLITLFLFISVGYINAETMASRKKIKMKVETQHHQRSLPPPCPAEAFICGNTVDLIFREINKTAVVTIMNLDTGEAIHYNVSTNDCSISIDLGNNQSESNYNIELILDGKAYTGEFTTNEI</sequence>